<dbReference type="Proteomes" id="UP000030635">
    <property type="component" value="Chromosome"/>
</dbReference>
<keyword evidence="4" id="KW-1003">Cell membrane</keyword>
<keyword evidence="7 8" id="KW-0472">Membrane</keyword>
<evidence type="ECO:0000256" key="2">
    <source>
        <dbReference type="ARBA" id="ARBA00009773"/>
    </source>
</evidence>
<dbReference type="InterPro" id="IPR002549">
    <property type="entry name" value="AI-2E-like"/>
</dbReference>
<evidence type="ECO:0000256" key="1">
    <source>
        <dbReference type="ARBA" id="ARBA00004651"/>
    </source>
</evidence>
<dbReference type="PANTHER" id="PTHR21716:SF53">
    <property type="entry name" value="PERMEASE PERM-RELATED"/>
    <property type="match status" value="1"/>
</dbReference>
<dbReference type="EMBL" id="CP006905">
    <property type="protein sequence ID" value="AIY84586.1"/>
    <property type="molecule type" value="Genomic_DNA"/>
</dbReference>
<accession>A0A0A7G0E9</accession>
<dbReference type="OrthoDB" id="9793390at2"/>
<feature type="transmembrane region" description="Helical" evidence="8">
    <location>
        <begin position="6"/>
        <end position="23"/>
    </location>
</feature>
<dbReference type="KEGG" id="cbv:U729_1153"/>
<dbReference type="STRING" id="1561.NPD11_1849"/>
<feature type="transmembrane region" description="Helical" evidence="8">
    <location>
        <begin position="35"/>
        <end position="53"/>
    </location>
</feature>
<evidence type="ECO:0000256" key="3">
    <source>
        <dbReference type="ARBA" id="ARBA00022448"/>
    </source>
</evidence>
<organism evidence="9 10">
    <name type="scientific">Clostridium baratii str. Sullivan</name>
    <dbReference type="NCBI Taxonomy" id="1415775"/>
    <lineage>
        <taxon>Bacteria</taxon>
        <taxon>Bacillati</taxon>
        <taxon>Bacillota</taxon>
        <taxon>Clostridia</taxon>
        <taxon>Eubacteriales</taxon>
        <taxon>Clostridiaceae</taxon>
        <taxon>Clostridium</taxon>
    </lineage>
</organism>
<keyword evidence="3" id="KW-0813">Transport</keyword>
<feature type="transmembrane region" description="Helical" evidence="8">
    <location>
        <begin position="235"/>
        <end position="254"/>
    </location>
</feature>
<reference evidence="9 10" key="1">
    <citation type="journal article" date="2015" name="Infect. Genet. Evol.">
        <title>Genomic sequences of six botulinum neurotoxin-producing strains representing three clostridial species illustrate the mobility and diversity of botulinum neurotoxin genes.</title>
        <authorList>
            <person name="Smith T.J."/>
            <person name="Hill K.K."/>
            <person name="Xie G."/>
            <person name="Foley B.T."/>
            <person name="Williamson C.H."/>
            <person name="Foster J.T."/>
            <person name="Johnson S.L."/>
            <person name="Chertkov O."/>
            <person name="Teshima H."/>
            <person name="Gibbons H.S."/>
            <person name="Johnsky L.A."/>
            <person name="Karavis M.A."/>
            <person name="Smith L.A."/>
        </authorList>
    </citation>
    <scope>NUCLEOTIDE SEQUENCE [LARGE SCALE GENOMIC DNA]</scope>
    <source>
        <strain evidence="9 10">Sullivan</strain>
    </source>
</reference>
<dbReference type="GO" id="GO:0055085">
    <property type="term" value="P:transmembrane transport"/>
    <property type="evidence" value="ECO:0007669"/>
    <property type="project" value="TreeGrafter"/>
</dbReference>
<dbReference type="Pfam" id="PF01594">
    <property type="entry name" value="AI-2E_transport"/>
    <property type="match status" value="1"/>
</dbReference>
<dbReference type="GO" id="GO:0005886">
    <property type="term" value="C:plasma membrane"/>
    <property type="evidence" value="ECO:0007669"/>
    <property type="project" value="UniProtKB-SubCell"/>
</dbReference>
<evidence type="ECO:0000256" key="7">
    <source>
        <dbReference type="ARBA" id="ARBA00023136"/>
    </source>
</evidence>
<feature type="transmembrane region" description="Helical" evidence="8">
    <location>
        <begin position="207"/>
        <end position="228"/>
    </location>
</feature>
<evidence type="ECO:0000256" key="8">
    <source>
        <dbReference type="SAM" id="Phobius"/>
    </source>
</evidence>
<name>A0A0A7G0E9_9CLOT</name>
<protein>
    <recommendedName>
        <fullName evidence="11">Permease</fullName>
    </recommendedName>
</protein>
<evidence type="ECO:0008006" key="11">
    <source>
        <dbReference type="Google" id="ProtNLM"/>
    </source>
</evidence>
<evidence type="ECO:0000256" key="6">
    <source>
        <dbReference type="ARBA" id="ARBA00022989"/>
    </source>
</evidence>
<dbReference type="RefSeq" id="WP_039312411.1">
    <property type="nucleotide sequence ID" value="NZ_CP006905.1"/>
</dbReference>
<dbReference type="AlphaFoldDB" id="A0A0A7G0E9"/>
<keyword evidence="10" id="KW-1185">Reference proteome</keyword>
<evidence type="ECO:0000313" key="9">
    <source>
        <dbReference type="EMBL" id="AIY84586.1"/>
    </source>
</evidence>
<dbReference type="PANTHER" id="PTHR21716">
    <property type="entry name" value="TRANSMEMBRANE PROTEIN"/>
    <property type="match status" value="1"/>
</dbReference>
<feature type="transmembrane region" description="Helical" evidence="8">
    <location>
        <begin position="305"/>
        <end position="331"/>
    </location>
</feature>
<proteinExistence type="inferred from homology"/>
<keyword evidence="5 8" id="KW-0812">Transmembrane</keyword>
<evidence type="ECO:0000256" key="4">
    <source>
        <dbReference type="ARBA" id="ARBA00022475"/>
    </source>
</evidence>
<dbReference type="HOGENOM" id="CLU_031275_8_2_9"/>
<feature type="transmembrane region" description="Helical" evidence="8">
    <location>
        <begin position="153"/>
        <end position="171"/>
    </location>
</feature>
<feature type="transmembrane region" description="Helical" evidence="8">
    <location>
        <begin position="260"/>
        <end position="284"/>
    </location>
</feature>
<gene>
    <name evidence="9" type="ORF">U729_1153</name>
</gene>
<dbReference type="eggNOG" id="COG0628">
    <property type="taxonomic scope" value="Bacteria"/>
</dbReference>
<evidence type="ECO:0000313" key="10">
    <source>
        <dbReference type="Proteomes" id="UP000030635"/>
    </source>
</evidence>
<sequence>MNNRKVISYLLIGNLTLIFLFLLNKFTVVHEFLNVFILVIFAPTIFGIFLFYILRPLSNVFNKRGIKKNTSAILTILIFIVVMGIIMYFFGGYFLSQLMKLKEYINLLIKNNHITLEQMNAQNIEKYLSSFSEKIMGYVLSLFYNVKNIFNKGMMIFSDIILVFLITFFLLKDGYKFKDFVLKFSKKENKDLTSKILSEGDTVLSTYIIGQATVALSLALMIFIGYLIIGMPSALFLAFTTFILAFIPFIGFFISMIVPYVIAIAMGFNMIIKLTILFIIAQTLKGRVVVPFIMGRAMKIHPITDIFLVVGGAAIGGPIVAFCIVPIYSLLKVVFKNLKKEGLIKRVSD</sequence>
<evidence type="ECO:0000256" key="5">
    <source>
        <dbReference type="ARBA" id="ARBA00022692"/>
    </source>
</evidence>
<comment type="subcellular location">
    <subcellularLocation>
        <location evidence="1">Cell membrane</location>
        <topology evidence="1">Multi-pass membrane protein</topology>
    </subcellularLocation>
</comment>
<comment type="similarity">
    <text evidence="2">Belongs to the autoinducer-2 exporter (AI-2E) (TC 2.A.86) family.</text>
</comment>
<keyword evidence="6 8" id="KW-1133">Transmembrane helix</keyword>
<feature type="transmembrane region" description="Helical" evidence="8">
    <location>
        <begin position="73"/>
        <end position="95"/>
    </location>
</feature>